<gene>
    <name evidence="2" type="ORF">SODALDRAFT_286291</name>
</gene>
<dbReference type="OrthoDB" id="2441642at2759"/>
<dbReference type="AlphaFoldDB" id="A0A3N2PJ74"/>
<evidence type="ECO:0000313" key="2">
    <source>
        <dbReference type="EMBL" id="ROT34591.1"/>
    </source>
</evidence>
<dbReference type="GO" id="GO:0003714">
    <property type="term" value="F:transcription corepressor activity"/>
    <property type="evidence" value="ECO:0007669"/>
    <property type="project" value="InterPro"/>
</dbReference>
<feature type="compositionally biased region" description="Low complexity" evidence="1">
    <location>
        <begin position="59"/>
        <end position="75"/>
    </location>
</feature>
<feature type="compositionally biased region" description="Low complexity" evidence="1">
    <location>
        <begin position="1"/>
        <end position="16"/>
    </location>
</feature>
<dbReference type="PANTHER" id="PTHR38406:SF1">
    <property type="entry name" value="TRANSCRIPTIONAL REPRESSOR OPI1"/>
    <property type="match status" value="1"/>
</dbReference>
<dbReference type="Proteomes" id="UP000272025">
    <property type="component" value="Unassembled WGS sequence"/>
</dbReference>
<accession>A0A3N2PJ74</accession>
<dbReference type="Pfam" id="PF08618">
    <property type="entry name" value="Opi1"/>
    <property type="match status" value="2"/>
</dbReference>
<dbReference type="GO" id="GO:0005634">
    <property type="term" value="C:nucleus"/>
    <property type="evidence" value="ECO:0007669"/>
    <property type="project" value="TreeGrafter"/>
</dbReference>
<dbReference type="GO" id="GO:0030968">
    <property type="term" value="P:endoplasmic reticulum unfolded protein response"/>
    <property type="evidence" value="ECO:0007669"/>
    <property type="project" value="TreeGrafter"/>
</dbReference>
<feature type="region of interest" description="Disordered" evidence="1">
    <location>
        <begin position="230"/>
        <end position="256"/>
    </location>
</feature>
<sequence length="493" mass="52888">MDMDAASNSNSTSTASPDRLTNGRSVSVSLDDPEVRMAAEALGDLRADFVSSPTSRNTPLPARSSAPSRGSRLSPQSPQQEPLFSLLTTSHPLLASTIENATSAYNTSKNFSPRIKTSVEYVEGCLTPIANTVGSVGRVTGVEGGVRWFLGAGRRHRQHQPDLEAEGGSNKRRKVDRGDEMIGVVVDPASGGAFPPVSGTDSPRDSYVFTPDRRLSRASTVETLPAYDDARSPAYTEHDKETGDRSSISSSEMRRSRLMVSTSGLAVAMSNESLRSLKYCLHWLRRANEHIGGVVTNLKTTLEQYEQAGTSAGQEGEAALAAAGGETIDVDGRGGGSEPGSQREDQTVLAARIMVLRAEILRNLQAAIETVSRYAGGALPENARALVHRQLTSLPQRFRYASMVEQQQQQQQQQGPDGSAMPPEERTREGANRVLVLAKEGLDMITQVSGVIDGTIVSAEEWCDKLGTKRRADGESSLPESRIQASGSDTKMG</sequence>
<protein>
    <submittedName>
        <fullName evidence="2">Transcription factor Opi1</fullName>
    </submittedName>
</protein>
<dbReference type="RefSeq" id="XP_028462397.1">
    <property type="nucleotide sequence ID" value="XM_028608524.1"/>
</dbReference>
<feature type="region of interest" description="Disordered" evidence="1">
    <location>
        <begin position="1"/>
        <end position="81"/>
    </location>
</feature>
<feature type="region of interest" description="Disordered" evidence="1">
    <location>
        <begin position="467"/>
        <end position="493"/>
    </location>
</feature>
<feature type="compositionally biased region" description="Basic and acidic residues" evidence="1">
    <location>
        <begin position="33"/>
        <end position="47"/>
    </location>
</feature>
<proteinExistence type="predicted"/>
<dbReference type="GO" id="GO:0005783">
    <property type="term" value="C:endoplasmic reticulum"/>
    <property type="evidence" value="ECO:0007669"/>
    <property type="project" value="TreeGrafter"/>
</dbReference>
<dbReference type="GO" id="GO:0006357">
    <property type="term" value="P:regulation of transcription by RNA polymerase II"/>
    <property type="evidence" value="ECO:0007669"/>
    <property type="project" value="TreeGrafter"/>
</dbReference>
<feature type="compositionally biased region" description="Basic and acidic residues" evidence="1">
    <location>
        <begin position="230"/>
        <end position="244"/>
    </location>
</feature>
<evidence type="ECO:0000256" key="1">
    <source>
        <dbReference type="SAM" id="MobiDB-lite"/>
    </source>
</evidence>
<evidence type="ECO:0000313" key="3">
    <source>
        <dbReference type="Proteomes" id="UP000272025"/>
    </source>
</evidence>
<feature type="compositionally biased region" description="Polar residues" evidence="1">
    <location>
        <begin position="483"/>
        <end position="493"/>
    </location>
</feature>
<feature type="region of interest" description="Disordered" evidence="1">
    <location>
        <begin position="156"/>
        <end position="206"/>
    </location>
</feature>
<dbReference type="PANTHER" id="PTHR38406">
    <property type="entry name" value="TRANSCRIPTIONAL REPRESSOR OPI1"/>
    <property type="match status" value="1"/>
</dbReference>
<reference evidence="2 3" key="1">
    <citation type="journal article" date="2018" name="Mol. Ecol.">
        <title>The obligate alkalophilic soda-lake fungus Sodiomyces alkalinus has shifted to a protein diet.</title>
        <authorList>
            <person name="Grum-Grzhimaylo A.A."/>
            <person name="Falkoski D.L."/>
            <person name="van den Heuvel J."/>
            <person name="Valero-Jimenez C.A."/>
            <person name="Min B."/>
            <person name="Choi I.G."/>
            <person name="Lipzen A."/>
            <person name="Daum C.G."/>
            <person name="Aanen D.K."/>
            <person name="Tsang A."/>
            <person name="Henrissat B."/>
            <person name="Bilanenko E.N."/>
            <person name="de Vries R.P."/>
            <person name="van Kan J.A.L."/>
            <person name="Grigoriev I.V."/>
            <person name="Debets A.J.M."/>
        </authorList>
    </citation>
    <scope>NUCLEOTIDE SEQUENCE [LARGE SCALE GENOMIC DNA]</scope>
    <source>
        <strain evidence="2 3">F11</strain>
    </source>
</reference>
<dbReference type="STRING" id="1314773.A0A3N2PJ74"/>
<dbReference type="GeneID" id="39577002"/>
<feature type="region of interest" description="Disordered" evidence="1">
    <location>
        <begin position="403"/>
        <end position="428"/>
    </location>
</feature>
<dbReference type="EMBL" id="ML119068">
    <property type="protein sequence ID" value="ROT34591.1"/>
    <property type="molecule type" value="Genomic_DNA"/>
</dbReference>
<dbReference type="InterPro" id="IPR013927">
    <property type="entry name" value="TF_Opi1_Ccg-8"/>
</dbReference>
<organism evidence="2 3">
    <name type="scientific">Sodiomyces alkalinus (strain CBS 110278 / VKM F-3762 / F11)</name>
    <name type="common">Alkaliphilic filamentous fungus</name>
    <dbReference type="NCBI Taxonomy" id="1314773"/>
    <lineage>
        <taxon>Eukaryota</taxon>
        <taxon>Fungi</taxon>
        <taxon>Dikarya</taxon>
        <taxon>Ascomycota</taxon>
        <taxon>Pezizomycotina</taxon>
        <taxon>Sordariomycetes</taxon>
        <taxon>Hypocreomycetidae</taxon>
        <taxon>Glomerellales</taxon>
        <taxon>Plectosphaerellaceae</taxon>
        <taxon>Sodiomyces</taxon>
    </lineage>
</organism>
<keyword evidence="3" id="KW-1185">Reference proteome</keyword>
<dbReference type="GO" id="GO:0008654">
    <property type="term" value="P:phospholipid biosynthetic process"/>
    <property type="evidence" value="ECO:0007669"/>
    <property type="project" value="TreeGrafter"/>
</dbReference>
<name>A0A3N2PJ74_SODAK</name>